<dbReference type="KEGG" id="mfp:MBIO_0631"/>
<reference evidence="2 3" key="1">
    <citation type="journal article" date="2009" name="Curr. Microbiol.">
        <title>Molecular cloning and expression of a novel cholinephosphotransferase involved in glycoglycerophospholipid biosynthesis of Mycoplasma fermentans.</title>
        <authorList>
            <person name="Ishida N."/>
            <person name="Irikura D."/>
            <person name="Matsuda K."/>
            <person name="Sato S."/>
            <person name="Asano K."/>
        </authorList>
    </citation>
    <scope>NUCLEOTIDE SEQUENCE [LARGE SCALE GENOMIC DNA]</scope>
    <source>
        <strain evidence="3">ATCC 19989 / NBRC 14854 / NCTC 10117 / PG18</strain>
    </source>
</reference>
<dbReference type="AlphaFoldDB" id="C4XFH4"/>
<sequence length="70" mass="8455">MIKFTFRLVKSQVDIYVTGSNLKFLSNDIAIEFIGRGEEIKICPYSFKEIVQYFNLKENEYDLYFDDYYK</sequence>
<organism evidence="2 3">
    <name type="scientific">Mycoplasmopsis fermentans (strain ATCC 19989 / NBRC 14854 / NCTC 10117 / PG18)</name>
    <name type="common">Mycoplasma fermentans</name>
    <dbReference type="NCBI Taxonomy" id="496833"/>
    <lineage>
        <taxon>Bacteria</taxon>
        <taxon>Bacillati</taxon>
        <taxon>Mycoplasmatota</taxon>
        <taxon>Mycoplasmoidales</taxon>
        <taxon>Metamycoplasmataceae</taxon>
        <taxon>Mycoplasmopsis</taxon>
    </lineage>
</organism>
<feature type="domain" description="AAA" evidence="1">
    <location>
        <begin position="10"/>
        <end position="50"/>
    </location>
</feature>
<protein>
    <recommendedName>
        <fullName evidence="1">AAA domain-containing protein</fullName>
    </recommendedName>
</protein>
<proteinExistence type="predicted"/>
<evidence type="ECO:0000313" key="2">
    <source>
        <dbReference type="EMBL" id="BAH69896.1"/>
    </source>
</evidence>
<name>C4XFH4_MYCFP</name>
<evidence type="ECO:0000313" key="3">
    <source>
        <dbReference type="Proteomes" id="UP000006810"/>
    </source>
</evidence>
<dbReference type="HOGENOM" id="CLU_2753518_0_0_14"/>
<evidence type="ECO:0000259" key="1">
    <source>
        <dbReference type="Pfam" id="PF13173"/>
    </source>
</evidence>
<dbReference type="Pfam" id="PF13173">
    <property type="entry name" value="AAA_14"/>
    <property type="match status" value="1"/>
</dbReference>
<accession>C4XFH4</accession>
<dbReference type="EMBL" id="AP009608">
    <property type="protein sequence ID" value="BAH69896.1"/>
    <property type="molecule type" value="Genomic_DNA"/>
</dbReference>
<gene>
    <name evidence="2" type="ordered locus">MBIO_0631</name>
</gene>
<dbReference type="Proteomes" id="UP000006810">
    <property type="component" value="Chromosome"/>
</dbReference>
<keyword evidence="3" id="KW-1185">Reference proteome</keyword>
<dbReference type="InterPro" id="IPR041682">
    <property type="entry name" value="AAA_14"/>
</dbReference>